<protein>
    <submittedName>
        <fullName evidence="1">Uncharacterized protein</fullName>
    </submittedName>
</protein>
<accession>A0A849A8D2</accession>
<keyword evidence="2" id="KW-1185">Reference proteome</keyword>
<gene>
    <name evidence="1" type="ORF">HKD39_11185</name>
</gene>
<comment type="caution">
    <text evidence="1">The sequence shown here is derived from an EMBL/GenBank/DDBJ whole genome shotgun (WGS) entry which is preliminary data.</text>
</comment>
<evidence type="ECO:0000313" key="2">
    <source>
        <dbReference type="Proteomes" id="UP000562984"/>
    </source>
</evidence>
<name>A0A849A8D2_9ACTN</name>
<dbReference type="EMBL" id="JABEND010000005">
    <property type="protein sequence ID" value="NNG36267.1"/>
    <property type="molecule type" value="Genomic_DNA"/>
</dbReference>
<dbReference type="AlphaFoldDB" id="A0A849A8D2"/>
<dbReference type="RefSeq" id="WP_171199930.1">
    <property type="nucleotide sequence ID" value="NZ_JABEND010000005.1"/>
</dbReference>
<evidence type="ECO:0000313" key="1">
    <source>
        <dbReference type="EMBL" id="NNG36267.1"/>
    </source>
</evidence>
<dbReference type="Proteomes" id="UP000562984">
    <property type="component" value="Unassembled WGS sequence"/>
</dbReference>
<proteinExistence type="predicted"/>
<organism evidence="1 2">
    <name type="scientific">Nakamurella aerolata</name>
    <dbReference type="NCBI Taxonomy" id="1656892"/>
    <lineage>
        <taxon>Bacteria</taxon>
        <taxon>Bacillati</taxon>
        <taxon>Actinomycetota</taxon>
        <taxon>Actinomycetes</taxon>
        <taxon>Nakamurellales</taxon>
        <taxon>Nakamurellaceae</taxon>
        <taxon>Nakamurella</taxon>
    </lineage>
</organism>
<sequence>MARAAVIFHWAHARQPMAVLPDQVLSPMDAQRTVTISRKVIDECDRRAASSRPSAS</sequence>
<reference evidence="1 2" key="1">
    <citation type="submission" date="2020-05" db="EMBL/GenBank/DDBJ databases">
        <title>Nakamurella sp. DB0629 isolated from air conditioner.</title>
        <authorList>
            <person name="Kim D.H."/>
            <person name="Kim D.-U."/>
        </authorList>
    </citation>
    <scope>NUCLEOTIDE SEQUENCE [LARGE SCALE GENOMIC DNA]</scope>
    <source>
        <strain evidence="1 2">DB0629</strain>
    </source>
</reference>